<sequence length="112" mass="12359">MCKCGFRIAKYGLSALLAVQNVCVGLGFPEGTGVGTKRCCYTAFQQKHCVLDGADFCEGRNDERSFRLSDMLCCILEDSHVNKGLKRTFLGWGGFLKGNTPLITNTVQDREQ</sequence>
<protein>
    <recommendedName>
        <fullName evidence="4">Extracellular membrane protein CFEM domain-containing protein</fullName>
    </recommendedName>
</protein>
<feature type="chain" id="PRO_5022821908" description="Extracellular membrane protein CFEM domain-containing protein" evidence="1">
    <location>
        <begin position="28"/>
        <end position="112"/>
    </location>
</feature>
<proteinExistence type="predicted"/>
<feature type="signal peptide" evidence="1">
    <location>
        <begin position="1"/>
        <end position="27"/>
    </location>
</feature>
<keyword evidence="1" id="KW-0732">Signal</keyword>
<organism evidence="2 3">
    <name type="scientific">Coprinopsis marcescibilis</name>
    <name type="common">Agaric fungus</name>
    <name type="synonym">Psathyrella marcescibilis</name>
    <dbReference type="NCBI Taxonomy" id="230819"/>
    <lineage>
        <taxon>Eukaryota</taxon>
        <taxon>Fungi</taxon>
        <taxon>Dikarya</taxon>
        <taxon>Basidiomycota</taxon>
        <taxon>Agaricomycotina</taxon>
        <taxon>Agaricomycetes</taxon>
        <taxon>Agaricomycetidae</taxon>
        <taxon>Agaricales</taxon>
        <taxon>Agaricineae</taxon>
        <taxon>Psathyrellaceae</taxon>
        <taxon>Coprinopsis</taxon>
    </lineage>
</organism>
<gene>
    <name evidence="2" type="ORF">FA15DRAFT_329759</name>
</gene>
<dbReference type="EMBL" id="ML210182">
    <property type="protein sequence ID" value="TFK25802.1"/>
    <property type="molecule type" value="Genomic_DNA"/>
</dbReference>
<reference evidence="2 3" key="1">
    <citation type="journal article" date="2019" name="Nat. Ecol. Evol.">
        <title>Megaphylogeny resolves global patterns of mushroom evolution.</title>
        <authorList>
            <person name="Varga T."/>
            <person name="Krizsan K."/>
            <person name="Foldi C."/>
            <person name="Dima B."/>
            <person name="Sanchez-Garcia M."/>
            <person name="Sanchez-Ramirez S."/>
            <person name="Szollosi G.J."/>
            <person name="Szarkandi J.G."/>
            <person name="Papp V."/>
            <person name="Albert L."/>
            <person name="Andreopoulos W."/>
            <person name="Angelini C."/>
            <person name="Antonin V."/>
            <person name="Barry K.W."/>
            <person name="Bougher N.L."/>
            <person name="Buchanan P."/>
            <person name="Buyck B."/>
            <person name="Bense V."/>
            <person name="Catcheside P."/>
            <person name="Chovatia M."/>
            <person name="Cooper J."/>
            <person name="Damon W."/>
            <person name="Desjardin D."/>
            <person name="Finy P."/>
            <person name="Geml J."/>
            <person name="Haridas S."/>
            <person name="Hughes K."/>
            <person name="Justo A."/>
            <person name="Karasinski D."/>
            <person name="Kautmanova I."/>
            <person name="Kiss B."/>
            <person name="Kocsube S."/>
            <person name="Kotiranta H."/>
            <person name="LaButti K.M."/>
            <person name="Lechner B.E."/>
            <person name="Liimatainen K."/>
            <person name="Lipzen A."/>
            <person name="Lukacs Z."/>
            <person name="Mihaltcheva S."/>
            <person name="Morgado L.N."/>
            <person name="Niskanen T."/>
            <person name="Noordeloos M.E."/>
            <person name="Ohm R.A."/>
            <person name="Ortiz-Santana B."/>
            <person name="Ovrebo C."/>
            <person name="Racz N."/>
            <person name="Riley R."/>
            <person name="Savchenko A."/>
            <person name="Shiryaev A."/>
            <person name="Soop K."/>
            <person name="Spirin V."/>
            <person name="Szebenyi C."/>
            <person name="Tomsovsky M."/>
            <person name="Tulloss R.E."/>
            <person name="Uehling J."/>
            <person name="Grigoriev I.V."/>
            <person name="Vagvolgyi C."/>
            <person name="Papp T."/>
            <person name="Martin F.M."/>
            <person name="Miettinen O."/>
            <person name="Hibbett D.S."/>
            <person name="Nagy L.G."/>
        </authorList>
    </citation>
    <scope>NUCLEOTIDE SEQUENCE [LARGE SCALE GENOMIC DNA]</scope>
    <source>
        <strain evidence="2 3">CBS 121175</strain>
    </source>
</reference>
<dbReference type="AlphaFoldDB" id="A0A5C3KZF4"/>
<evidence type="ECO:0000313" key="3">
    <source>
        <dbReference type="Proteomes" id="UP000307440"/>
    </source>
</evidence>
<evidence type="ECO:0000313" key="2">
    <source>
        <dbReference type="EMBL" id="TFK25802.1"/>
    </source>
</evidence>
<accession>A0A5C3KZF4</accession>
<evidence type="ECO:0000256" key="1">
    <source>
        <dbReference type="SAM" id="SignalP"/>
    </source>
</evidence>
<keyword evidence="3" id="KW-1185">Reference proteome</keyword>
<dbReference type="Proteomes" id="UP000307440">
    <property type="component" value="Unassembled WGS sequence"/>
</dbReference>
<evidence type="ECO:0008006" key="4">
    <source>
        <dbReference type="Google" id="ProtNLM"/>
    </source>
</evidence>
<name>A0A5C3KZF4_COPMA</name>